<dbReference type="EMBL" id="JAIFRP010001529">
    <property type="protein sequence ID" value="KAK2577753.1"/>
    <property type="molecule type" value="Genomic_DNA"/>
</dbReference>
<protein>
    <submittedName>
        <fullName evidence="2">Uncharacterized protein</fullName>
    </submittedName>
</protein>
<dbReference type="Proteomes" id="UP001258017">
    <property type="component" value="Unassembled WGS sequence"/>
</dbReference>
<feature type="non-terminal residue" evidence="2">
    <location>
        <position position="1"/>
    </location>
</feature>
<sequence length="67" mass="7796">TRNTKNMETTQNPHSTTNNLNNRHHTKKFQTAPKTTTDKPGNTHRNTESDHPQDMQHHKSLPQRNLT</sequence>
<evidence type="ECO:0000256" key="1">
    <source>
        <dbReference type="SAM" id="MobiDB-lite"/>
    </source>
</evidence>
<proteinExistence type="predicted"/>
<keyword evidence="3" id="KW-1185">Reference proteome</keyword>
<reference evidence="2" key="1">
    <citation type="submission" date="2021-08" db="EMBL/GenBank/DDBJ databases">
        <authorList>
            <person name="Misof B."/>
            <person name="Oliver O."/>
            <person name="Podsiadlowski L."/>
            <person name="Donath A."/>
            <person name="Peters R."/>
            <person name="Mayer C."/>
            <person name="Rust J."/>
            <person name="Gunkel S."/>
            <person name="Lesny P."/>
            <person name="Martin S."/>
            <person name="Oeyen J.P."/>
            <person name="Petersen M."/>
            <person name="Panagiotis P."/>
            <person name="Wilbrandt J."/>
            <person name="Tanja T."/>
        </authorList>
    </citation>
    <scope>NUCLEOTIDE SEQUENCE</scope>
    <source>
        <strain evidence="2">GBR_01_08_01A</strain>
        <tissue evidence="2">Thorax + abdomen</tissue>
    </source>
</reference>
<accession>A0AAD9RDJ2</accession>
<evidence type="ECO:0000313" key="3">
    <source>
        <dbReference type="Proteomes" id="UP001258017"/>
    </source>
</evidence>
<dbReference type="AlphaFoldDB" id="A0AAD9RDJ2"/>
<feature type="region of interest" description="Disordered" evidence="1">
    <location>
        <begin position="1"/>
        <end position="67"/>
    </location>
</feature>
<feature type="compositionally biased region" description="Polar residues" evidence="1">
    <location>
        <begin position="32"/>
        <end position="44"/>
    </location>
</feature>
<feature type="compositionally biased region" description="Polar residues" evidence="1">
    <location>
        <begin position="1"/>
        <end position="21"/>
    </location>
</feature>
<gene>
    <name evidence="2" type="ORF">KPH14_012580</name>
</gene>
<evidence type="ECO:0000313" key="2">
    <source>
        <dbReference type="EMBL" id="KAK2577753.1"/>
    </source>
</evidence>
<feature type="compositionally biased region" description="Basic and acidic residues" evidence="1">
    <location>
        <begin position="45"/>
        <end position="57"/>
    </location>
</feature>
<comment type="caution">
    <text evidence="2">The sequence shown here is derived from an EMBL/GenBank/DDBJ whole genome shotgun (WGS) entry which is preliminary data.</text>
</comment>
<organism evidence="2 3">
    <name type="scientific">Odynerus spinipes</name>
    <dbReference type="NCBI Taxonomy" id="1348599"/>
    <lineage>
        <taxon>Eukaryota</taxon>
        <taxon>Metazoa</taxon>
        <taxon>Ecdysozoa</taxon>
        <taxon>Arthropoda</taxon>
        <taxon>Hexapoda</taxon>
        <taxon>Insecta</taxon>
        <taxon>Pterygota</taxon>
        <taxon>Neoptera</taxon>
        <taxon>Endopterygota</taxon>
        <taxon>Hymenoptera</taxon>
        <taxon>Apocrita</taxon>
        <taxon>Aculeata</taxon>
        <taxon>Vespoidea</taxon>
        <taxon>Vespidae</taxon>
        <taxon>Eumeninae</taxon>
        <taxon>Odynerus</taxon>
    </lineage>
</organism>
<name>A0AAD9RDJ2_9HYME</name>
<reference evidence="2" key="2">
    <citation type="journal article" date="2023" name="Commun. Biol.">
        <title>Intrasexual cuticular hydrocarbon dimorphism in a wasp sheds light on hydrocarbon biosynthesis genes in Hymenoptera.</title>
        <authorList>
            <person name="Moris V.C."/>
            <person name="Podsiadlowski L."/>
            <person name="Martin S."/>
            <person name="Oeyen J.P."/>
            <person name="Donath A."/>
            <person name="Petersen M."/>
            <person name="Wilbrandt J."/>
            <person name="Misof B."/>
            <person name="Liedtke D."/>
            <person name="Thamm M."/>
            <person name="Scheiner R."/>
            <person name="Schmitt T."/>
            <person name="Niehuis O."/>
        </authorList>
    </citation>
    <scope>NUCLEOTIDE SEQUENCE</scope>
    <source>
        <strain evidence="2">GBR_01_08_01A</strain>
    </source>
</reference>